<organism evidence="1 2">
    <name type="scientific">Limosilactobacillus reuteri</name>
    <name type="common">Lactobacillus reuteri</name>
    <dbReference type="NCBI Taxonomy" id="1598"/>
    <lineage>
        <taxon>Bacteria</taxon>
        <taxon>Bacillati</taxon>
        <taxon>Bacillota</taxon>
        <taxon>Bacilli</taxon>
        <taxon>Lactobacillales</taxon>
        <taxon>Lactobacillaceae</taxon>
        <taxon>Limosilactobacillus</taxon>
    </lineage>
</organism>
<gene>
    <name evidence="1" type="ORF">BFD03_01190</name>
</gene>
<sequence>MKFKNIIALSLLGICGGTVTTSLVNNNYVYAAKDKYTSINKEISDTLTQSKGWANGTLDENGSSTDSGSANDEFDWANYVTKIKYTGKNKLNIYVTNDFNSLSSNDKKDSIMKAENSAAAILLDHKKIKENDTIKGLNVKVINNDQTIGRSLGHHSYSFN</sequence>
<dbReference type="RefSeq" id="WP_066035368.1">
    <property type="nucleotide sequence ID" value="NZ_CP136906.1"/>
</dbReference>
<name>A0A1C2GFD3_LIMRT</name>
<reference evidence="1 2" key="1">
    <citation type="submission" date="2016-08" db="EMBL/GenBank/DDBJ databases">
        <title>Probiotic bacterium isolated from chicken gut.</title>
        <authorList>
            <person name="Levy J.L."/>
            <person name="Hassan H.M."/>
            <person name="Mendoza M.A."/>
        </authorList>
    </citation>
    <scope>NUCLEOTIDE SEQUENCE [LARGE SCALE GENOMIC DNA]</scope>
    <source>
        <strain evidence="1 2">P43</strain>
    </source>
</reference>
<comment type="caution">
    <text evidence="1">The sequence shown here is derived from an EMBL/GenBank/DDBJ whole genome shotgun (WGS) entry which is preliminary data.</text>
</comment>
<evidence type="ECO:0000313" key="1">
    <source>
        <dbReference type="EMBL" id="OCX50173.1"/>
    </source>
</evidence>
<accession>A0A1C2GFD3</accession>
<proteinExistence type="predicted"/>
<dbReference type="AlphaFoldDB" id="A0A1C2GFD3"/>
<dbReference type="EMBL" id="MCNS01000001">
    <property type="protein sequence ID" value="OCX50173.1"/>
    <property type="molecule type" value="Genomic_DNA"/>
</dbReference>
<protein>
    <submittedName>
        <fullName evidence="1">Uncharacterized protein</fullName>
    </submittedName>
</protein>
<evidence type="ECO:0000313" key="2">
    <source>
        <dbReference type="Proteomes" id="UP000095141"/>
    </source>
</evidence>
<dbReference type="Proteomes" id="UP000095141">
    <property type="component" value="Unassembled WGS sequence"/>
</dbReference>